<feature type="non-terminal residue" evidence="1">
    <location>
        <position position="1"/>
    </location>
</feature>
<dbReference type="GO" id="GO:0016740">
    <property type="term" value="F:transferase activity"/>
    <property type="evidence" value="ECO:0007669"/>
    <property type="project" value="UniProtKB-KW"/>
</dbReference>
<evidence type="ECO:0000313" key="2">
    <source>
        <dbReference type="Proteomes" id="UP000070578"/>
    </source>
</evidence>
<organism evidence="1 2">
    <name type="scientific">Candidatus Gallionella acididurans</name>
    <dbReference type="NCBI Taxonomy" id="1796491"/>
    <lineage>
        <taxon>Bacteria</taxon>
        <taxon>Pseudomonadati</taxon>
        <taxon>Pseudomonadota</taxon>
        <taxon>Betaproteobacteria</taxon>
        <taxon>Nitrosomonadales</taxon>
        <taxon>Gallionellaceae</taxon>
        <taxon>Gallionella</taxon>
    </lineage>
</organism>
<keyword evidence="1" id="KW-0808">Transferase</keyword>
<proteinExistence type="predicted"/>
<reference evidence="1 2" key="1">
    <citation type="submission" date="2016-02" db="EMBL/GenBank/DDBJ databases">
        <authorList>
            <person name="Wen L."/>
            <person name="He K."/>
            <person name="Yang H."/>
        </authorList>
    </citation>
    <scope>NUCLEOTIDE SEQUENCE [LARGE SCALE GENOMIC DNA]</scope>
    <source>
        <strain evidence="1">ShG14-8</strain>
    </source>
</reference>
<comment type="caution">
    <text evidence="1">The sequence shown here is derived from an EMBL/GenBank/DDBJ whole genome shotgun (WGS) entry which is preliminary data.</text>
</comment>
<evidence type="ECO:0000313" key="1">
    <source>
        <dbReference type="EMBL" id="KXS33392.1"/>
    </source>
</evidence>
<accession>A0A139BWS4</accession>
<dbReference type="Proteomes" id="UP000070578">
    <property type="component" value="Unassembled WGS sequence"/>
</dbReference>
<sequence length="49" mass="5048">QGTEYYGGEVAAPVFSKVTGAALHALNVPNDAPLNNVIAPPADIVKEEV</sequence>
<dbReference type="PATRIC" id="fig|1796491.3.peg.603"/>
<gene>
    <name evidence="1" type="ORF">AWT59_0554</name>
</gene>
<reference evidence="1 2" key="2">
    <citation type="submission" date="2016-03" db="EMBL/GenBank/DDBJ databases">
        <title>New uncultured bacterium of the family Gallionellaceae from acid mine drainage: description and reconstruction of genome based on metagenomic analysis of microbial community.</title>
        <authorList>
            <person name="Kadnikov V."/>
            <person name="Ivasenko D."/>
            <person name="Beletsky A."/>
            <person name="Mardanov A."/>
            <person name="Danilova E."/>
            <person name="Pimenov N."/>
            <person name="Karnachuk O."/>
            <person name="Ravin N."/>
        </authorList>
    </citation>
    <scope>NUCLEOTIDE SEQUENCE [LARGE SCALE GENOMIC DNA]</scope>
    <source>
        <strain evidence="1">ShG14-8</strain>
    </source>
</reference>
<dbReference type="EMBL" id="LSLI01000007">
    <property type="protein sequence ID" value="KXS33392.1"/>
    <property type="molecule type" value="Genomic_DNA"/>
</dbReference>
<dbReference type="Gene3D" id="3.30.450.330">
    <property type="match status" value="1"/>
</dbReference>
<dbReference type="AlphaFoldDB" id="A0A139BWS4"/>
<name>A0A139BWS4_9PROT</name>
<protein>
    <submittedName>
        <fullName evidence="1">Peptidoglycan glycosyltransferase</fullName>
    </submittedName>
</protein>